<keyword evidence="1" id="KW-0472">Membrane</keyword>
<evidence type="ECO:0000313" key="2">
    <source>
        <dbReference type="EMBL" id="ETX27338.1"/>
    </source>
</evidence>
<evidence type="ECO:0000313" key="3">
    <source>
        <dbReference type="Proteomes" id="UP000023430"/>
    </source>
</evidence>
<sequence>MTFCFVAWVITMLIEFAIENCGDPSTRRRNIEKWQRHPFRNLFTLSLLLSAAASLIALILDALQNSTGIDVPLLPIFASVAVFMVLSLGSGSRD</sequence>
<comment type="caution">
    <text evidence="2">The sequence shown here is derived from an EMBL/GenBank/DDBJ whole genome shotgun (WGS) entry which is preliminary data.</text>
</comment>
<name>X7F3L3_9RHOB</name>
<accession>X7F3L3</accession>
<proteinExistence type="predicted"/>
<dbReference type="AlphaFoldDB" id="X7F3L3"/>
<keyword evidence="1" id="KW-0812">Transmembrane</keyword>
<feature type="transmembrane region" description="Helical" evidence="1">
    <location>
        <begin position="41"/>
        <end position="60"/>
    </location>
</feature>
<protein>
    <submittedName>
        <fullName evidence="2">Uncharacterized protein</fullName>
    </submittedName>
</protein>
<feature type="transmembrane region" description="Helical" evidence="1">
    <location>
        <begin position="72"/>
        <end position="91"/>
    </location>
</feature>
<gene>
    <name evidence="2" type="ORF">RISW2_14665</name>
</gene>
<organism evidence="2 3">
    <name type="scientific">Roseivivax isoporae LMG 25204</name>
    <dbReference type="NCBI Taxonomy" id="1449351"/>
    <lineage>
        <taxon>Bacteria</taxon>
        <taxon>Pseudomonadati</taxon>
        <taxon>Pseudomonadota</taxon>
        <taxon>Alphaproteobacteria</taxon>
        <taxon>Rhodobacterales</taxon>
        <taxon>Roseobacteraceae</taxon>
        <taxon>Roseivivax</taxon>
    </lineage>
</organism>
<keyword evidence="3" id="KW-1185">Reference proteome</keyword>
<evidence type="ECO:0000256" key="1">
    <source>
        <dbReference type="SAM" id="Phobius"/>
    </source>
</evidence>
<dbReference type="Proteomes" id="UP000023430">
    <property type="component" value="Unassembled WGS sequence"/>
</dbReference>
<dbReference type="STRING" id="1449351.RISW2_14665"/>
<keyword evidence="1" id="KW-1133">Transmembrane helix</keyword>
<reference evidence="2 3" key="1">
    <citation type="submission" date="2014-01" db="EMBL/GenBank/DDBJ databases">
        <title>Roseivivax isoporae LMG 25204 Genome Sequencing.</title>
        <authorList>
            <person name="Lai Q."/>
            <person name="Li G."/>
            <person name="Shao Z."/>
        </authorList>
    </citation>
    <scope>NUCLEOTIDE SEQUENCE [LARGE SCALE GENOMIC DNA]</scope>
    <source>
        <strain evidence="2 3">LMG 25204</strain>
    </source>
</reference>
<dbReference type="EMBL" id="JAME01000035">
    <property type="protein sequence ID" value="ETX27338.1"/>
    <property type="molecule type" value="Genomic_DNA"/>
</dbReference>